<dbReference type="HOGENOM" id="CLU_585582_0_0_1"/>
<feature type="compositionally biased region" description="Polar residues" evidence="5">
    <location>
        <begin position="18"/>
        <end position="28"/>
    </location>
</feature>
<dbReference type="FunCoup" id="G0PC97">
    <property type="interactions" value="1284"/>
</dbReference>
<evidence type="ECO:0000256" key="3">
    <source>
        <dbReference type="ARBA" id="ARBA00023204"/>
    </source>
</evidence>
<evidence type="ECO:0000313" key="7">
    <source>
        <dbReference type="EMBL" id="EGT51055.1"/>
    </source>
</evidence>
<keyword evidence="8" id="KW-1185">Reference proteome</keyword>
<dbReference type="STRING" id="135651.G0PC97"/>
<evidence type="ECO:0000313" key="8">
    <source>
        <dbReference type="Proteomes" id="UP000008068"/>
    </source>
</evidence>
<name>G0PC97_CAEBE</name>
<dbReference type="AlphaFoldDB" id="G0PC97"/>
<dbReference type="Proteomes" id="UP000008068">
    <property type="component" value="Unassembled WGS sequence"/>
</dbReference>
<evidence type="ECO:0000259" key="6">
    <source>
        <dbReference type="Pfam" id="PF12253"/>
    </source>
</evidence>
<dbReference type="GO" id="GO:0033186">
    <property type="term" value="C:CAF-1 complex"/>
    <property type="evidence" value="ECO:0007669"/>
    <property type="project" value="TreeGrafter"/>
</dbReference>
<keyword evidence="2" id="KW-0227">DNA damage</keyword>
<keyword evidence="3" id="KW-0234">DNA repair</keyword>
<feature type="compositionally biased region" description="Basic and acidic residues" evidence="5">
    <location>
        <begin position="41"/>
        <end position="57"/>
    </location>
</feature>
<protein>
    <recommendedName>
        <fullName evidence="6">Chromatin assembly factor 1 subunit A dimerization domain-containing protein</fullName>
    </recommendedName>
</protein>
<accession>G0PC97</accession>
<sequence>MEDSHTFDSNTDEILMETNENSADTNQKGVKKRVAQTPPENDAKKPKLSRESSHHSVVDLSDESPQKDEQQSPKTPKTPRTPKISKEDREKLKKEKLEEKEKQKAERERLLDEKRLEKEKLAEEKRLEKEKKEKERLEKKAEDERKKEEKRKEAEEKKKKEEEEKMKKEEEKQKREEEKQKKEEEKNRKKKEDEEKKEAKRREEEEKKEAKRREEEAIEEKKRRESAHFVKFFNKVEKKKAPEPQKAISSWYLPFEPKDGMSLAPIFVRNPLPADFDLFKQSEENSLQITSLATFLKSATQREYEKPSKNKKKLFQFHENHRPAYYGTWRKKLNLVTGSCPLAEEEGIDYEVDSADEWEEEPSDCEECNSDEDDNDNDDEDGDDNDGFFVPPCYLSDGEGEDETSDGESDGKKERKPKRVTIASDDEGGSNDAHKARMAQRAVNWKEGTEKKKEVVLKPRAVGPILHDRADQPPDFKYMSVVKFY</sequence>
<dbReference type="InterPro" id="IPR022043">
    <property type="entry name" value="CAF1A_DD"/>
</dbReference>
<gene>
    <name evidence="7" type="ORF">CAEBREN_32468</name>
</gene>
<comment type="subcellular location">
    <subcellularLocation>
        <location evidence="1">Nucleus</location>
    </subcellularLocation>
</comment>
<evidence type="ECO:0000256" key="5">
    <source>
        <dbReference type="SAM" id="MobiDB-lite"/>
    </source>
</evidence>
<evidence type="ECO:0000256" key="2">
    <source>
        <dbReference type="ARBA" id="ARBA00022763"/>
    </source>
</evidence>
<dbReference type="PANTHER" id="PTHR15272">
    <property type="entry name" value="CHROMATIN ASSEMBLY FACTOR 1 SUBUNIT A CAF-1 SUBUNIT A"/>
    <property type="match status" value="1"/>
</dbReference>
<reference evidence="8" key="1">
    <citation type="submission" date="2011-07" db="EMBL/GenBank/DDBJ databases">
        <authorList>
            <consortium name="Caenorhabditis brenneri Sequencing and Analysis Consortium"/>
            <person name="Wilson R.K."/>
        </authorList>
    </citation>
    <scope>NUCLEOTIDE SEQUENCE [LARGE SCALE GENOMIC DNA]</scope>
    <source>
        <strain evidence="8">PB2801</strain>
    </source>
</reference>
<evidence type="ECO:0000256" key="1">
    <source>
        <dbReference type="ARBA" id="ARBA00004123"/>
    </source>
</evidence>
<dbReference type="OrthoDB" id="79480at2759"/>
<proteinExistence type="predicted"/>
<dbReference type="Pfam" id="PF12253">
    <property type="entry name" value="CAF1A_dimeriz"/>
    <property type="match status" value="1"/>
</dbReference>
<dbReference type="eggNOG" id="KOG4364">
    <property type="taxonomic scope" value="Eukaryota"/>
</dbReference>
<feature type="compositionally biased region" description="Acidic residues" evidence="5">
    <location>
        <begin position="355"/>
        <end position="386"/>
    </location>
</feature>
<dbReference type="PANTHER" id="PTHR15272:SF0">
    <property type="entry name" value="CHROMATIN ASSEMBLY FACTOR 1 SUBUNIT A"/>
    <property type="match status" value="1"/>
</dbReference>
<dbReference type="GO" id="GO:0006334">
    <property type="term" value="P:nucleosome assembly"/>
    <property type="evidence" value="ECO:0007669"/>
    <property type="project" value="TreeGrafter"/>
</dbReference>
<feature type="compositionally biased region" description="Basic and acidic residues" evidence="5">
    <location>
        <begin position="84"/>
        <end position="223"/>
    </location>
</feature>
<feature type="region of interest" description="Disordered" evidence="5">
    <location>
        <begin position="355"/>
        <end position="439"/>
    </location>
</feature>
<feature type="region of interest" description="Disordered" evidence="5">
    <location>
        <begin position="1"/>
        <end position="223"/>
    </location>
</feature>
<feature type="domain" description="Chromatin assembly factor 1 subunit A dimerization" evidence="6">
    <location>
        <begin position="313"/>
        <end position="384"/>
    </location>
</feature>
<dbReference type="EMBL" id="GL380238">
    <property type="protein sequence ID" value="EGT51055.1"/>
    <property type="molecule type" value="Genomic_DNA"/>
</dbReference>
<feature type="compositionally biased region" description="Acidic residues" evidence="5">
    <location>
        <begin position="398"/>
        <end position="408"/>
    </location>
</feature>
<organism evidence="8">
    <name type="scientific">Caenorhabditis brenneri</name>
    <name type="common">Nematode worm</name>
    <dbReference type="NCBI Taxonomy" id="135651"/>
    <lineage>
        <taxon>Eukaryota</taxon>
        <taxon>Metazoa</taxon>
        <taxon>Ecdysozoa</taxon>
        <taxon>Nematoda</taxon>
        <taxon>Chromadorea</taxon>
        <taxon>Rhabditida</taxon>
        <taxon>Rhabditina</taxon>
        <taxon>Rhabditomorpha</taxon>
        <taxon>Rhabditoidea</taxon>
        <taxon>Rhabditidae</taxon>
        <taxon>Peloderinae</taxon>
        <taxon>Caenorhabditis</taxon>
    </lineage>
</organism>
<evidence type="ECO:0000256" key="4">
    <source>
        <dbReference type="ARBA" id="ARBA00023242"/>
    </source>
</evidence>
<keyword evidence="4" id="KW-0539">Nucleus</keyword>
<dbReference type="GO" id="GO:0006281">
    <property type="term" value="P:DNA repair"/>
    <property type="evidence" value="ECO:0007669"/>
    <property type="project" value="UniProtKB-KW"/>
</dbReference>
<dbReference type="InParanoid" id="G0PC97"/>
<dbReference type="GO" id="GO:0005634">
    <property type="term" value="C:nucleus"/>
    <property type="evidence" value="ECO:0007669"/>
    <property type="project" value="UniProtKB-SubCell"/>
</dbReference>